<comment type="pathway">
    <text evidence="8">Purine metabolism; AMP biosynthesis via salvage pathway; AMP from ADP: step 1/1.</text>
</comment>
<reference evidence="13" key="1">
    <citation type="submission" date="2016-10" db="EMBL/GenBank/DDBJ databases">
        <authorList>
            <person name="Varghese N."/>
            <person name="Submissions S."/>
        </authorList>
    </citation>
    <scope>NUCLEOTIDE SEQUENCE [LARGE SCALE GENOMIC DNA]</scope>
    <source>
        <strain evidence="13">DSM 13577</strain>
    </source>
</reference>
<comment type="domain">
    <text evidence="8">Consists of three domains, a large central CORE domain and two small peripheral domains, NMPbind and LID, which undergo movements during catalysis. The LID domain closes over the site of phosphoryl transfer upon ATP binding. Assembling and dissambling the active center during each catalytic cycle provides an effective means to prevent ATP hydrolysis. Some bacteria have evolved a zinc-coordinating structure that stabilizes the LID domain.</text>
</comment>
<sequence>MRLILLGPPGAGKGTQAVSIAETYSIPHISTGDIFRQALKDQTPLGMKAKEYMDKGQLVPDDIVIGIVQERLEGKDCEKGFLLDGFPRTTEQAKALDTILEGKGTPVNYCINIEVPFDQLILRLTGRRVCKNCGATYHILFNKSNEEGICDKCGGELYQRADDSENTARERLEVYQRQTAPLIEYYQTKGKLVTINGLQSIDQVFNDIKDALRGSCNDNH</sequence>
<dbReference type="RefSeq" id="WP_091350271.1">
    <property type="nucleotide sequence ID" value="NZ_FOIF01000017.1"/>
</dbReference>
<accession>A0A1I0A5L6</accession>
<feature type="region of interest" description="LID" evidence="8">
    <location>
        <begin position="126"/>
        <end position="163"/>
    </location>
</feature>
<comment type="subcellular location">
    <subcellularLocation>
        <location evidence="8 10">Cytoplasm</location>
    </subcellularLocation>
</comment>
<comment type="subunit">
    <text evidence="8 10">Monomer.</text>
</comment>
<dbReference type="GO" id="GO:0044209">
    <property type="term" value="P:AMP salvage"/>
    <property type="evidence" value="ECO:0007669"/>
    <property type="project" value="UniProtKB-UniRule"/>
</dbReference>
<feature type="binding site" evidence="8">
    <location>
        <begin position="10"/>
        <end position="15"/>
    </location>
    <ligand>
        <name>ATP</name>
        <dbReference type="ChEBI" id="CHEBI:30616"/>
    </ligand>
</feature>
<protein>
    <recommendedName>
        <fullName evidence="8 10">Adenylate kinase</fullName>
        <shortName evidence="8">AK</shortName>
        <ecNumber evidence="8 10">2.7.4.3</ecNumber>
    </recommendedName>
    <alternativeName>
        <fullName evidence="8">ATP-AMP transphosphorylase</fullName>
    </alternativeName>
    <alternativeName>
        <fullName evidence="8">ATP:AMP phosphotransferase</fullName>
    </alternativeName>
    <alternativeName>
        <fullName evidence="8">Adenylate monophosphate kinase</fullName>
    </alternativeName>
</protein>
<feature type="binding site" evidence="8">
    <location>
        <position position="153"/>
    </location>
    <ligand>
        <name>Zn(2+)</name>
        <dbReference type="ChEBI" id="CHEBI:29105"/>
        <note>structural</note>
    </ligand>
</feature>
<dbReference type="Proteomes" id="UP000243819">
    <property type="component" value="Unassembled WGS sequence"/>
</dbReference>
<dbReference type="FunFam" id="3.40.50.300:FF:000106">
    <property type="entry name" value="Adenylate kinase mitochondrial"/>
    <property type="match status" value="1"/>
</dbReference>
<feature type="binding site" evidence="8">
    <location>
        <position position="31"/>
    </location>
    <ligand>
        <name>AMP</name>
        <dbReference type="ChEBI" id="CHEBI:456215"/>
    </ligand>
</feature>
<keyword evidence="7 8" id="KW-0067">ATP-binding</keyword>
<name>A0A1I0A5L6_9FIRM</name>
<evidence type="ECO:0000256" key="3">
    <source>
        <dbReference type="ARBA" id="ARBA00022727"/>
    </source>
</evidence>
<evidence type="ECO:0000256" key="6">
    <source>
        <dbReference type="ARBA" id="ARBA00022833"/>
    </source>
</evidence>
<dbReference type="GO" id="GO:0008270">
    <property type="term" value="F:zinc ion binding"/>
    <property type="evidence" value="ECO:0007669"/>
    <property type="project" value="UniProtKB-UniRule"/>
</dbReference>
<evidence type="ECO:0000256" key="8">
    <source>
        <dbReference type="HAMAP-Rule" id="MF_00235"/>
    </source>
</evidence>
<dbReference type="InterPro" id="IPR027417">
    <property type="entry name" value="P-loop_NTPase"/>
</dbReference>
<dbReference type="InterPro" id="IPR000850">
    <property type="entry name" value="Adenylat/UMP-CMP_kin"/>
</dbReference>
<comment type="similarity">
    <text evidence="8 9">Belongs to the adenylate kinase family.</text>
</comment>
<dbReference type="GO" id="GO:0005524">
    <property type="term" value="F:ATP binding"/>
    <property type="evidence" value="ECO:0007669"/>
    <property type="project" value="UniProtKB-UniRule"/>
</dbReference>
<keyword evidence="3 8" id="KW-0545">Nucleotide biosynthesis</keyword>
<dbReference type="NCBIfam" id="NF001381">
    <property type="entry name" value="PRK00279.1-3"/>
    <property type="match status" value="1"/>
</dbReference>
<organism evidence="12 13">
    <name type="scientific">Anaerobranca gottschalkii DSM 13577</name>
    <dbReference type="NCBI Taxonomy" id="1120990"/>
    <lineage>
        <taxon>Bacteria</taxon>
        <taxon>Bacillati</taxon>
        <taxon>Bacillota</taxon>
        <taxon>Clostridia</taxon>
        <taxon>Eubacteriales</taxon>
        <taxon>Proteinivoracaceae</taxon>
        <taxon>Anaerobranca</taxon>
    </lineage>
</organism>
<feature type="binding site" evidence="8">
    <location>
        <begin position="57"/>
        <end position="59"/>
    </location>
    <ligand>
        <name>AMP</name>
        <dbReference type="ChEBI" id="CHEBI:456215"/>
    </ligand>
</feature>
<keyword evidence="13" id="KW-1185">Reference proteome</keyword>
<dbReference type="NCBIfam" id="TIGR01351">
    <property type="entry name" value="adk"/>
    <property type="match status" value="1"/>
</dbReference>
<proteinExistence type="inferred from homology"/>
<dbReference type="SUPFAM" id="SSF52540">
    <property type="entry name" value="P-loop containing nucleoside triphosphate hydrolases"/>
    <property type="match status" value="1"/>
</dbReference>
<comment type="catalytic activity">
    <reaction evidence="8 10">
        <text>AMP + ATP = 2 ADP</text>
        <dbReference type="Rhea" id="RHEA:12973"/>
        <dbReference type="ChEBI" id="CHEBI:30616"/>
        <dbReference type="ChEBI" id="CHEBI:456215"/>
        <dbReference type="ChEBI" id="CHEBI:456216"/>
        <dbReference type="EC" id="2.7.4.3"/>
    </reaction>
</comment>
<feature type="binding site" evidence="8">
    <location>
        <position position="171"/>
    </location>
    <ligand>
        <name>AMP</name>
        <dbReference type="ChEBI" id="CHEBI:456215"/>
    </ligand>
</feature>
<dbReference type="STRING" id="1120990.SAMN03080614_101731"/>
<dbReference type="HAMAP" id="MF_00235">
    <property type="entry name" value="Adenylate_kinase_Adk"/>
    <property type="match status" value="1"/>
</dbReference>
<feature type="binding site" evidence="8">
    <location>
        <position position="133"/>
    </location>
    <ligand>
        <name>Zn(2+)</name>
        <dbReference type="ChEBI" id="CHEBI:29105"/>
        <note>structural</note>
    </ligand>
</feature>
<feature type="binding site" evidence="8">
    <location>
        <position position="36"/>
    </location>
    <ligand>
        <name>AMP</name>
        <dbReference type="ChEBI" id="CHEBI:456215"/>
    </ligand>
</feature>
<feature type="binding site" evidence="8">
    <location>
        <position position="127"/>
    </location>
    <ligand>
        <name>ATP</name>
        <dbReference type="ChEBI" id="CHEBI:30616"/>
    </ligand>
</feature>
<evidence type="ECO:0000256" key="9">
    <source>
        <dbReference type="RuleBase" id="RU003330"/>
    </source>
</evidence>
<dbReference type="PANTHER" id="PTHR23359">
    <property type="entry name" value="NUCLEOTIDE KINASE"/>
    <property type="match status" value="1"/>
</dbReference>
<dbReference type="UniPathway" id="UPA00588">
    <property type="reaction ID" value="UER00649"/>
</dbReference>
<evidence type="ECO:0000313" key="13">
    <source>
        <dbReference type="Proteomes" id="UP000243819"/>
    </source>
</evidence>
<dbReference type="Gene3D" id="3.40.50.300">
    <property type="entry name" value="P-loop containing nucleotide triphosphate hydrolases"/>
    <property type="match status" value="1"/>
</dbReference>
<dbReference type="CDD" id="cd01428">
    <property type="entry name" value="ADK"/>
    <property type="match status" value="1"/>
</dbReference>
<dbReference type="AlphaFoldDB" id="A0A1I0A5L6"/>
<dbReference type="EMBL" id="FOIF01000017">
    <property type="protein sequence ID" value="SES89400.1"/>
    <property type="molecule type" value="Genomic_DNA"/>
</dbReference>
<dbReference type="Pfam" id="PF00406">
    <property type="entry name" value="ADK"/>
    <property type="match status" value="1"/>
</dbReference>
<feature type="binding site" evidence="8">
    <location>
        <position position="92"/>
    </location>
    <ligand>
        <name>AMP</name>
        <dbReference type="ChEBI" id="CHEBI:456215"/>
    </ligand>
</feature>
<dbReference type="InterPro" id="IPR007862">
    <property type="entry name" value="Adenylate_kinase_lid-dom"/>
</dbReference>
<evidence type="ECO:0000256" key="5">
    <source>
        <dbReference type="ARBA" id="ARBA00022777"/>
    </source>
</evidence>
<evidence type="ECO:0000313" key="12">
    <source>
        <dbReference type="EMBL" id="SES89400.1"/>
    </source>
</evidence>
<dbReference type="PROSITE" id="PS00113">
    <property type="entry name" value="ADENYLATE_KINASE"/>
    <property type="match status" value="1"/>
</dbReference>
<dbReference type="NCBIfam" id="NF001380">
    <property type="entry name" value="PRK00279.1-2"/>
    <property type="match status" value="1"/>
</dbReference>
<dbReference type="NCBIfam" id="NF011100">
    <property type="entry name" value="PRK14527.1"/>
    <property type="match status" value="1"/>
</dbReference>
<comment type="function">
    <text evidence="8">Catalyzes the reversible transfer of the terminal phosphate group between ATP and AMP. Plays an important role in cellular energy homeostasis and in adenine nucleotide metabolism.</text>
</comment>
<dbReference type="PRINTS" id="PR00094">
    <property type="entry name" value="ADENYLTKNASE"/>
</dbReference>
<dbReference type="GO" id="GO:0004017">
    <property type="term" value="F:AMP kinase activity"/>
    <property type="evidence" value="ECO:0007669"/>
    <property type="project" value="UniProtKB-UniRule"/>
</dbReference>
<keyword evidence="2 8" id="KW-0479">Metal-binding</keyword>
<keyword evidence="6 8" id="KW-0862">Zinc</keyword>
<evidence type="ECO:0000256" key="7">
    <source>
        <dbReference type="ARBA" id="ARBA00022840"/>
    </source>
</evidence>
<evidence type="ECO:0000259" key="11">
    <source>
        <dbReference type="Pfam" id="PF05191"/>
    </source>
</evidence>
<feature type="binding site" evidence="8">
    <location>
        <position position="160"/>
    </location>
    <ligand>
        <name>AMP</name>
        <dbReference type="ChEBI" id="CHEBI:456215"/>
    </ligand>
</feature>
<feature type="binding site" evidence="8">
    <location>
        <position position="199"/>
    </location>
    <ligand>
        <name>ATP</name>
        <dbReference type="ChEBI" id="CHEBI:30616"/>
    </ligand>
</feature>
<evidence type="ECO:0000256" key="4">
    <source>
        <dbReference type="ARBA" id="ARBA00022741"/>
    </source>
</evidence>
<gene>
    <name evidence="8" type="primary">adk</name>
    <name evidence="12" type="ORF">SAMN03080614_101731</name>
</gene>
<keyword evidence="5 8" id="KW-0418">Kinase</keyword>
<dbReference type="EC" id="2.7.4.3" evidence="8 10"/>
<feature type="region of interest" description="NMP" evidence="8">
    <location>
        <begin position="30"/>
        <end position="59"/>
    </location>
</feature>
<keyword evidence="4 8" id="KW-0547">Nucleotide-binding</keyword>
<dbReference type="Pfam" id="PF05191">
    <property type="entry name" value="ADK_lid"/>
    <property type="match status" value="1"/>
</dbReference>
<dbReference type="GO" id="GO:0005737">
    <property type="term" value="C:cytoplasm"/>
    <property type="evidence" value="ECO:0007669"/>
    <property type="project" value="UniProtKB-SubCell"/>
</dbReference>
<keyword evidence="1 8" id="KW-0808">Transferase</keyword>
<evidence type="ECO:0000256" key="1">
    <source>
        <dbReference type="ARBA" id="ARBA00022679"/>
    </source>
</evidence>
<dbReference type="OrthoDB" id="9805030at2"/>
<evidence type="ECO:0000256" key="10">
    <source>
        <dbReference type="RuleBase" id="RU003331"/>
    </source>
</evidence>
<feature type="binding site" evidence="8">
    <location>
        <position position="130"/>
    </location>
    <ligand>
        <name>Zn(2+)</name>
        <dbReference type="ChEBI" id="CHEBI:29105"/>
        <note>structural</note>
    </ligand>
</feature>
<feature type="binding site" evidence="8">
    <location>
        <begin position="85"/>
        <end position="88"/>
    </location>
    <ligand>
        <name>AMP</name>
        <dbReference type="ChEBI" id="CHEBI:456215"/>
    </ligand>
</feature>
<feature type="binding site" evidence="8">
    <location>
        <begin position="136"/>
        <end position="137"/>
    </location>
    <ligand>
        <name>ATP</name>
        <dbReference type="ChEBI" id="CHEBI:30616"/>
    </ligand>
</feature>
<keyword evidence="8" id="KW-0963">Cytoplasm</keyword>
<feature type="binding site" evidence="8">
    <location>
        <position position="150"/>
    </location>
    <ligand>
        <name>Zn(2+)</name>
        <dbReference type="ChEBI" id="CHEBI:29105"/>
        <note>structural</note>
    </ligand>
</feature>
<dbReference type="InterPro" id="IPR033690">
    <property type="entry name" value="Adenylat_kinase_CS"/>
</dbReference>
<dbReference type="InterPro" id="IPR006259">
    <property type="entry name" value="Adenyl_kin_sub"/>
</dbReference>
<evidence type="ECO:0000256" key="2">
    <source>
        <dbReference type="ARBA" id="ARBA00022723"/>
    </source>
</evidence>
<feature type="domain" description="Adenylate kinase active site lid" evidence="11">
    <location>
        <begin position="127"/>
        <end position="162"/>
    </location>
</feature>